<organism evidence="5 6">
    <name type="scientific">Acidovorax temperans</name>
    <dbReference type="NCBI Taxonomy" id="80878"/>
    <lineage>
        <taxon>Bacteria</taxon>
        <taxon>Pseudomonadati</taxon>
        <taxon>Pseudomonadota</taxon>
        <taxon>Betaproteobacteria</taxon>
        <taxon>Burkholderiales</taxon>
        <taxon>Comamonadaceae</taxon>
        <taxon>Acidovorax</taxon>
    </lineage>
</organism>
<evidence type="ECO:0000256" key="1">
    <source>
        <dbReference type="SAM" id="Phobius"/>
    </source>
</evidence>
<dbReference type="InterPro" id="IPR001610">
    <property type="entry name" value="PAC"/>
</dbReference>
<feature type="domain" description="PAC" evidence="3">
    <location>
        <begin position="399"/>
        <end position="450"/>
    </location>
</feature>
<dbReference type="SUPFAM" id="SSF55785">
    <property type="entry name" value="PYP-like sensor domain (PAS domain)"/>
    <property type="match status" value="2"/>
</dbReference>
<dbReference type="InterPro" id="IPR000014">
    <property type="entry name" value="PAS"/>
</dbReference>
<dbReference type="STRING" id="80878.RP29_12040"/>
<reference evidence="5 6" key="1">
    <citation type="submission" date="2014-12" db="EMBL/GenBank/DDBJ databases">
        <title>Isolation of bacteria from lake water.</title>
        <authorList>
            <person name="Sheng K.-Y."/>
            <person name="Chin P.-S."/>
            <person name="Chan K.-G."/>
            <person name="Tan G.S."/>
        </authorList>
    </citation>
    <scope>NUCLEOTIDE SEQUENCE [LARGE SCALE GENOMIC DNA]</scope>
    <source>
        <strain evidence="5 6">KY4</strain>
    </source>
</reference>
<protein>
    <submittedName>
        <fullName evidence="5">Diguanylate cyclase</fullName>
    </submittedName>
</protein>
<dbReference type="Pfam" id="PF22588">
    <property type="entry name" value="dCache_1_like"/>
    <property type="match status" value="1"/>
</dbReference>
<feature type="domain" description="PAS" evidence="2">
    <location>
        <begin position="451"/>
        <end position="524"/>
    </location>
</feature>
<dbReference type="SMART" id="SM00091">
    <property type="entry name" value="PAS"/>
    <property type="match status" value="2"/>
</dbReference>
<dbReference type="EMBL" id="JXYQ01000037">
    <property type="protein sequence ID" value="KJA10248.1"/>
    <property type="molecule type" value="Genomic_DNA"/>
</dbReference>
<dbReference type="PATRIC" id="fig|80878.5.peg.2095"/>
<keyword evidence="6" id="KW-1185">Reference proteome</keyword>
<dbReference type="Gene3D" id="3.30.70.270">
    <property type="match status" value="1"/>
</dbReference>
<dbReference type="CDD" id="cd00130">
    <property type="entry name" value="PAS"/>
    <property type="match status" value="2"/>
</dbReference>
<dbReference type="FunFam" id="3.30.70.270:FF:000001">
    <property type="entry name" value="Diguanylate cyclase domain protein"/>
    <property type="match status" value="1"/>
</dbReference>
<feature type="transmembrane region" description="Helical" evidence="1">
    <location>
        <begin position="289"/>
        <end position="310"/>
    </location>
</feature>
<evidence type="ECO:0000259" key="3">
    <source>
        <dbReference type="PROSITE" id="PS50113"/>
    </source>
</evidence>
<dbReference type="SMART" id="SM00086">
    <property type="entry name" value="PAC"/>
    <property type="match status" value="2"/>
</dbReference>
<proteinExistence type="predicted"/>
<feature type="domain" description="GGDEF" evidence="4">
    <location>
        <begin position="613"/>
        <end position="746"/>
    </location>
</feature>
<dbReference type="InterPro" id="IPR000160">
    <property type="entry name" value="GGDEF_dom"/>
</dbReference>
<name>A0A0D7KAS4_9BURK</name>
<keyword evidence="1" id="KW-0812">Transmembrane</keyword>
<dbReference type="SMART" id="SM00267">
    <property type="entry name" value="GGDEF"/>
    <property type="match status" value="1"/>
</dbReference>
<dbReference type="CDD" id="cd12914">
    <property type="entry name" value="PDC1_DGC_like"/>
    <property type="match status" value="1"/>
</dbReference>
<dbReference type="InterPro" id="IPR052155">
    <property type="entry name" value="Biofilm_reg_signaling"/>
</dbReference>
<keyword evidence="1" id="KW-0472">Membrane</keyword>
<dbReference type="NCBIfam" id="TIGR00229">
    <property type="entry name" value="sensory_box"/>
    <property type="match status" value="2"/>
</dbReference>
<dbReference type="InterPro" id="IPR000700">
    <property type="entry name" value="PAS-assoc_C"/>
</dbReference>
<dbReference type="PROSITE" id="PS50887">
    <property type="entry name" value="GGDEF"/>
    <property type="match status" value="1"/>
</dbReference>
<evidence type="ECO:0000259" key="4">
    <source>
        <dbReference type="PROSITE" id="PS50887"/>
    </source>
</evidence>
<feature type="domain" description="PAS" evidence="2">
    <location>
        <begin position="327"/>
        <end position="397"/>
    </location>
</feature>
<dbReference type="AlphaFoldDB" id="A0A0D7KAS4"/>
<dbReference type="InterPro" id="IPR029787">
    <property type="entry name" value="Nucleotide_cyclase"/>
</dbReference>
<dbReference type="Pfam" id="PF08448">
    <property type="entry name" value="PAS_4"/>
    <property type="match status" value="2"/>
</dbReference>
<dbReference type="PANTHER" id="PTHR44757">
    <property type="entry name" value="DIGUANYLATE CYCLASE DGCP"/>
    <property type="match status" value="1"/>
</dbReference>
<dbReference type="InterPro" id="IPR043128">
    <property type="entry name" value="Rev_trsase/Diguanyl_cyclase"/>
</dbReference>
<dbReference type="InterPro" id="IPR054327">
    <property type="entry name" value="His-kinase-like_sensor"/>
</dbReference>
<dbReference type="Gene3D" id="3.30.450.20">
    <property type="entry name" value="PAS domain"/>
    <property type="match status" value="4"/>
</dbReference>
<dbReference type="NCBIfam" id="TIGR00254">
    <property type="entry name" value="GGDEF"/>
    <property type="match status" value="1"/>
</dbReference>
<dbReference type="InterPro" id="IPR035965">
    <property type="entry name" value="PAS-like_dom_sf"/>
</dbReference>
<evidence type="ECO:0000259" key="2">
    <source>
        <dbReference type="PROSITE" id="PS50112"/>
    </source>
</evidence>
<dbReference type="PANTHER" id="PTHR44757:SF4">
    <property type="entry name" value="DIGUANYLATE CYCLASE DGCE-RELATED"/>
    <property type="match status" value="1"/>
</dbReference>
<dbReference type="CDD" id="cd01949">
    <property type="entry name" value="GGDEF"/>
    <property type="match status" value="1"/>
</dbReference>
<comment type="caution">
    <text evidence="5">The sequence shown here is derived from an EMBL/GenBank/DDBJ whole genome shotgun (WGS) entry which is preliminary data.</text>
</comment>
<dbReference type="GO" id="GO:0003824">
    <property type="term" value="F:catalytic activity"/>
    <property type="evidence" value="ECO:0007669"/>
    <property type="project" value="UniProtKB-ARBA"/>
</dbReference>
<evidence type="ECO:0000313" key="5">
    <source>
        <dbReference type="EMBL" id="KJA10248.1"/>
    </source>
</evidence>
<dbReference type="PROSITE" id="PS50113">
    <property type="entry name" value="PAC"/>
    <property type="match status" value="1"/>
</dbReference>
<dbReference type="PROSITE" id="PS50112">
    <property type="entry name" value="PAS"/>
    <property type="match status" value="2"/>
</dbReference>
<feature type="transmembrane region" description="Helical" evidence="1">
    <location>
        <begin position="12"/>
        <end position="32"/>
    </location>
</feature>
<accession>A0A0D7KAS4</accession>
<dbReference type="SUPFAM" id="SSF55073">
    <property type="entry name" value="Nucleotide cyclase"/>
    <property type="match status" value="1"/>
</dbReference>
<evidence type="ECO:0000313" key="6">
    <source>
        <dbReference type="Proteomes" id="UP000032566"/>
    </source>
</evidence>
<gene>
    <name evidence="5" type="ORF">RP29_12040</name>
</gene>
<dbReference type="Pfam" id="PF00990">
    <property type="entry name" value="GGDEF"/>
    <property type="match status" value="1"/>
</dbReference>
<dbReference type="InterPro" id="IPR013656">
    <property type="entry name" value="PAS_4"/>
</dbReference>
<dbReference type="OrthoDB" id="8929028at2"/>
<dbReference type="CDD" id="cd12915">
    <property type="entry name" value="PDC2_DGC_like"/>
    <property type="match status" value="1"/>
</dbReference>
<keyword evidence="1" id="KW-1133">Transmembrane helix</keyword>
<dbReference type="Proteomes" id="UP000032566">
    <property type="component" value="Unassembled WGS sequence"/>
</dbReference>
<dbReference type="RefSeq" id="WP_044398760.1">
    <property type="nucleotide sequence ID" value="NZ_JXYQ01000037.1"/>
</dbReference>
<sequence length="761" mass="83881">MSAVRSLLSQRFLWMALLLSLGIGALSVRALWTLRNDEWTYALKANTNLVGTLAHSLEWTLDSVDQSLITVVEGIESAGELSPSARMRDRLREVVRFESVVRLHALGNVVVINAQGDVILDSGSQEPRKANVADRDYFLAFKERGHEGLFVGRPVPSRTTGVMSLPLARGFRTSQGEFGGIVLGAVRLSYFNELFASVDLGENSGVNMFRNDGVIVSRFPYGDADVGKSIAGTPNMIRFQQEKEGSFVGRAALDGVERSYSFKQVGRFPLILNVAQAKATIFKKWNRSAWGLGLFTFALMLACMALAVLFNRELHRRQAVSAQLQRAERDLSNILHSIPSLVGSWDVNLYNRFGNQAHETWFGVPLEKLHGMHMRDLLGPKRFQQTEQLLAKALEGEAQVFETRFTDAQGIPRHLIVSCTPERDGDKVLGLFVQGTDISERKRMEDLLFEEKELMRLTLQSIGDAVVCCDADGQVTYLNPVAQRLTGWQGFDAAGCDVDEVIRLVPSEVGADLKSPLRAAMRDDRALPPTRGAVSHRTTHQRFDVELSASPIADRHGHVTGAVAVLRDVTQAVAMQARMARLAHYDVLTDLPNRVLLQDRAQQAIAQAQREGKCVAVIYLDLDGFKQVNDAMGHDVGDQLLVQWSRRLQAVVRQTDTVCRQGGDEFVLLLPAIGGAEQAGVVARKLMQQCVEPFVLQGVTLSLGLSGGISLYPQHGQNLDELTRHADAAMYAAKQAGRNQIRQYQGPAAPPSLVVQKDELA</sequence>